<keyword evidence="3 7" id="KW-0472">Membrane</keyword>
<gene>
    <name evidence="10" type="ORF">NV381_31855</name>
</gene>
<dbReference type="SUPFAM" id="SSF58104">
    <property type="entry name" value="Methyl-accepting chemotaxis protein (MCP) signaling domain"/>
    <property type="match status" value="1"/>
</dbReference>
<accession>A0ABT1YRI2</accession>
<dbReference type="Pfam" id="PF00015">
    <property type="entry name" value="MCPsignal"/>
    <property type="match status" value="1"/>
</dbReference>
<evidence type="ECO:0000313" key="10">
    <source>
        <dbReference type="EMBL" id="MCR8635794.1"/>
    </source>
</evidence>
<dbReference type="PROSITE" id="PS50111">
    <property type="entry name" value="CHEMOTAXIS_TRANSDUC_2"/>
    <property type="match status" value="1"/>
</dbReference>
<evidence type="ECO:0000256" key="2">
    <source>
        <dbReference type="ARBA" id="ARBA00022475"/>
    </source>
</evidence>
<keyword evidence="4 6" id="KW-0807">Transducer</keyword>
<evidence type="ECO:0000256" key="3">
    <source>
        <dbReference type="ARBA" id="ARBA00023136"/>
    </source>
</evidence>
<keyword evidence="2" id="KW-1003">Cell membrane</keyword>
<evidence type="ECO:0000313" key="11">
    <source>
        <dbReference type="Proteomes" id="UP001300012"/>
    </source>
</evidence>
<evidence type="ECO:0000256" key="4">
    <source>
        <dbReference type="ARBA" id="ARBA00023224"/>
    </source>
</evidence>
<dbReference type="RefSeq" id="WP_258217338.1">
    <property type="nucleotide sequence ID" value="NZ_JANQBD010000032.1"/>
</dbReference>
<feature type="transmembrane region" description="Helical" evidence="7">
    <location>
        <begin position="198"/>
        <end position="219"/>
    </location>
</feature>
<protein>
    <submittedName>
        <fullName evidence="10">Methyl-accepting chemotaxis protein</fullName>
    </submittedName>
</protein>
<evidence type="ECO:0000256" key="1">
    <source>
        <dbReference type="ARBA" id="ARBA00004236"/>
    </source>
</evidence>
<dbReference type="CDD" id="cd06225">
    <property type="entry name" value="HAMP"/>
    <property type="match status" value="1"/>
</dbReference>
<dbReference type="PROSITE" id="PS50885">
    <property type="entry name" value="HAMP"/>
    <property type="match status" value="1"/>
</dbReference>
<dbReference type="PANTHER" id="PTHR32089:SF112">
    <property type="entry name" value="LYSOZYME-LIKE PROTEIN-RELATED"/>
    <property type="match status" value="1"/>
</dbReference>
<dbReference type="Gene3D" id="6.10.340.10">
    <property type="match status" value="1"/>
</dbReference>
<dbReference type="Proteomes" id="UP001300012">
    <property type="component" value="Unassembled WGS sequence"/>
</dbReference>
<dbReference type="SMART" id="SM00304">
    <property type="entry name" value="HAMP"/>
    <property type="match status" value="1"/>
</dbReference>
<evidence type="ECO:0000256" key="7">
    <source>
        <dbReference type="SAM" id="Phobius"/>
    </source>
</evidence>
<keyword evidence="7" id="KW-0812">Transmembrane</keyword>
<dbReference type="InterPro" id="IPR003660">
    <property type="entry name" value="HAMP_dom"/>
</dbReference>
<dbReference type="InterPro" id="IPR004089">
    <property type="entry name" value="MCPsignal_dom"/>
</dbReference>
<feature type="transmembrane region" description="Helical" evidence="7">
    <location>
        <begin position="6"/>
        <end position="28"/>
    </location>
</feature>
<keyword evidence="7" id="KW-1133">Transmembrane helix</keyword>
<reference evidence="10 11" key="1">
    <citation type="submission" date="2022-08" db="EMBL/GenBank/DDBJ databases">
        <title>Paenibacillus endoradicis sp. nov., Paenibacillus radicibacter sp. nov and Paenibacillus pararadicis sp. nov., three cold-adapted plant growth-promoting bacteria isolated from root of Larix gmelinii in Great Khingan.</title>
        <authorList>
            <person name="Xue H."/>
        </authorList>
    </citation>
    <scope>NUCLEOTIDE SEQUENCE [LARGE SCALE GENOMIC DNA]</scope>
    <source>
        <strain evidence="10 11">N5-1-1-5</strain>
    </source>
</reference>
<evidence type="ECO:0000259" key="9">
    <source>
        <dbReference type="PROSITE" id="PS50885"/>
    </source>
</evidence>
<organism evidence="10 11">
    <name type="scientific">Paenibacillus radicis</name>
    <name type="common">ex Xue et al. 2023</name>
    <dbReference type="NCBI Taxonomy" id="2972489"/>
    <lineage>
        <taxon>Bacteria</taxon>
        <taxon>Bacillati</taxon>
        <taxon>Bacillota</taxon>
        <taxon>Bacilli</taxon>
        <taxon>Bacillales</taxon>
        <taxon>Paenibacillaceae</taxon>
        <taxon>Paenibacillus</taxon>
    </lineage>
</organism>
<dbReference type="Gene3D" id="1.10.287.950">
    <property type="entry name" value="Methyl-accepting chemotaxis protein"/>
    <property type="match status" value="1"/>
</dbReference>
<comment type="subcellular location">
    <subcellularLocation>
        <location evidence="1">Cell membrane</location>
    </subcellularLocation>
</comment>
<evidence type="ECO:0000256" key="5">
    <source>
        <dbReference type="ARBA" id="ARBA00029447"/>
    </source>
</evidence>
<dbReference type="Pfam" id="PF00672">
    <property type="entry name" value="HAMP"/>
    <property type="match status" value="1"/>
</dbReference>
<sequence length="573" mass="62822">MKSLHLRIMLVFSIIILLSGSLLSYVIYTSSVSLITHSLGEQARSIAQYASKQIDLEKYRDINPEKGENAYYKELRLKLNDIREANNLKYLYTMAERKKGDAAEYYYIVDGMPLDAKGEDFSPLGKVETSMGVVQKKAFADREIQVGELTEIEPYGALVSAYVPIKSSTGELLGVLGADFDASTVYELLRENKRNTMIIAGTILLVSIVIIYIFSRMIVSPVLRLTREMQKVQSGDLTAKTEVKGKDEIGRLSDAFQKMIFVLRDMIQEIQNSVHNMKQSSQVLAESAGETSASSEQITGYLSDAVEVAKTQEQRSGETARAVDEVGAGVQRIADSLSVVAEASKEATDAARIGNDFVLQALKQMESIQASSHLMAKDIEQLAERSDHVGQIVDVIKDISAQTNLLALNAAIEAARAGEHGKGFAVVADQVRKLSVQSEESAARIGELIGYILEDTAKVVKGVNMDTNEVESGLVIVRNAGNAFGRIQSEVERVAKQVQEVSAVSEEIAAGAEQVTASADEMDKLSRDTSEHFQGIARAAEVQMEAMQQISVSSEKLEEMSERLELLIQKFKL</sequence>
<dbReference type="EMBL" id="JANQBD010000032">
    <property type="protein sequence ID" value="MCR8635794.1"/>
    <property type="molecule type" value="Genomic_DNA"/>
</dbReference>
<feature type="domain" description="HAMP" evidence="9">
    <location>
        <begin position="216"/>
        <end position="268"/>
    </location>
</feature>
<evidence type="ECO:0000259" key="8">
    <source>
        <dbReference type="PROSITE" id="PS50111"/>
    </source>
</evidence>
<comment type="caution">
    <text evidence="10">The sequence shown here is derived from an EMBL/GenBank/DDBJ whole genome shotgun (WGS) entry which is preliminary data.</text>
</comment>
<dbReference type="PANTHER" id="PTHR32089">
    <property type="entry name" value="METHYL-ACCEPTING CHEMOTAXIS PROTEIN MCPB"/>
    <property type="match status" value="1"/>
</dbReference>
<proteinExistence type="inferred from homology"/>
<dbReference type="CDD" id="cd11386">
    <property type="entry name" value="MCP_signal"/>
    <property type="match status" value="1"/>
</dbReference>
<dbReference type="SMART" id="SM00283">
    <property type="entry name" value="MA"/>
    <property type="match status" value="1"/>
</dbReference>
<keyword evidence="11" id="KW-1185">Reference proteome</keyword>
<feature type="domain" description="Methyl-accepting transducer" evidence="8">
    <location>
        <begin position="287"/>
        <end position="523"/>
    </location>
</feature>
<evidence type="ECO:0000256" key="6">
    <source>
        <dbReference type="PROSITE-ProRule" id="PRU00284"/>
    </source>
</evidence>
<comment type="similarity">
    <text evidence="5">Belongs to the methyl-accepting chemotaxis (MCP) protein family.</text>
</comment>
<name>A0ABT1YRI2_9BACL</name>